<dbReference type="Pfam" id="PF14295">
    <property type="entry name" value="PAN_4"/>
    <property type="match status" value="1"/>
</dbReference>
<dbReference type="OrthoDB" id="4435852at2759"/>
<feature type="domain" description="Apple" evidence="2">
    <location>
        <begin position="160"/>
        <end position="212"/>
    </location>
</feature>
<dbReference type="SUPFAM" id="SSF57414">
    <property type="entry name" value="Hairpin loop containing domain-like"/>
    <property type="match status" value="1"/>
</dbReference>
<proteinExistence type="predicted"/>
<feature type="signal peptide" evidence="1">
    <location>
        <begin position="1"/>
        <end position="18"/>
    </location>
</feature>
<dbReference type="Proteomes" id="UP000235023">
    <property type="component" value="Unassembled WGS sequence"/>
</dbReference>
<dbReference type="InterPro" id="IPR003609">
    <property type="entry name" value="Pan_app"/>
</dbReference>
<protein>
    <recommendedName>
        <fullName evidence="2 3">Apple domain-containing protein</fullName>
    </recommendedName>
</protein>
<name>A0A2J5HG69_9EURO</name>
<dbReference type="AlphaFoldDB" id="A0A2J5HG69"/>
<dbReference type="Gene3D" id="3.50.4.10">
    <property type="entry name" value="Hepatocyte Growth Factor"/>
    <property type="match status" value="1"/>
</dbReference>
<dbReference type="Pfam" id="PF00024">
    <property type="entry name" value="PAN_1"/>
    <property type="match status" value="1"/>
</dbReference>
<evidence type="ECO:0000313" key="4">
    <source>
        <dbReference type="EMBL" id="PLN75942.1"/>
    </source>
</evidence>
<organism evidence="4 5">
    <name type="scientific">Aspergillus taichungensis</name>
    <dbReference type="NCBI Taxonomy" id="482145"/>
    <lineage>
        <taxon>Eukaryota</taxon>
        <taxon>Fungi</taxon>
        <taxon>Dikarya</taxon>
        <taxon>Ascomycota</taxon>
        <taxon>Pezizomycotina</taxon>
        <taxon>Eurotiomycetes</taxon>
        <taxon>Eurotiomycetidae</taxon>
        <taxon>Eurotiales</taxon>
        <taxon>Aspergillaceae</taxon>
        <taxon>Aspergillus</taxon>
        <taxon>Aspergillus subgen. Circumdati</taxon>
    </lineage>
</organism>
<accession>A0A2J5HG69</accession>
<keyword evidence="1" id="KW-0732">Signal</keyword>
<feature type="domain" description="Apple" evidence="3">
    <location>
        <begin position="58"/>
        <end position="96"/>
    </location>
</feature>
<feature type="chain" id="PRO_5014407783" description="Apple domain-containing protein" evidence="1">
    <location>
        <begin position="19"/>
        <end position="218"/>
    </location>
</feature>
<dbReference type="EMBL" id="KZ559632">
    <property type="protein sequence ID" value="PLN75942.1"/>
    <property type="molecule type" value="Genomic_DNA"/>
</dbReference>
<gene>
    <name evidence="4" type="ORF">BDW42DRAFT_197485</name>
</gene>
<evidence type="ECO:0000256" key="1">
    <source>
        <dbReference type="SAM" id="SignalP"/>
    </source>
</evidence>
<evidence type="ECO:0000259" key="2">
    <source>
        <dbReference type="Pfam" id="PF00024"/>
    </source>
</evidence>
<sequence length="218" mass="23171">MKAAFLISALGLAQSAIATSNAGPYNSVYNQYCGNGQSRGTITVGRSVFSYVCDTGNNAISKGPVPAASLEACADLCNNDGGCDQAVWFRDNGNCWTGITGSPITISGQIAITRDRNATPNQCQTVAPVCNNASTRQVTEVNGQGWFLACGTRFGVIRPNQTGKTNSLESCIETCNQRPGCRSVMWNRNDKYCYVGERNGLEGEVTRSGSIDSAIKIQ</sequence>
<reference evidence="5" key="1">
    <citation type="submission" date="2017-12" db="EMBL/GenBank/DDBJ databases">
        <authorList>
            <consortium name="DOE Joint Genome Institute"/>
            <person name="Mondo S.J."/>
            <person name="Kjaerbolling I."/>
            <person name="Vesth T.C."/>
            <person name="Frisvad J.C."/>
            <person name="Nybo J.L."/>
            <person name="Theobald S."/>
            <person name="Kuo A."/>
            <person name="Bowyer P."/>
            <person name="Matsuda Y."/>
            <person name="Lyhne E.K."/>
            <person name="Kogle M.E."/>
            <person name="Clum A."/>
            <person name="Lipzen A."/>
            <person name="Salamov A."/>
            <person name="Ngan C.Y."/>
            <person name="Daum C."/>
            <person name="Chiniquy J."/>
            <person name="Barry K."/>
            <person name="LaButti K."/>
            <person name="Haridas S."/>
            <person name="Simmons B.A."/>
            <person name="Magnuson J.K."/>
            <person name="Mortensen U.H."/>
            <person name="Larsen T.O."/>
            <person name="Grigoriev I.V."/>
            <person name="Baker S.E."/>
            <person name="Andersen M.R."/>
            <person name="Nordberg H.P."/>
            <person name="Cantor M.N."/>
            <person name="Hua S.X."/>
        </authorList>
    </citation>
    <scope>NUCLEOTIDE SEQUENCE [LARGE SCALE GENOMIC DNA]</scope>
    <source>
        <strain evidence="5">IBT 19404</strain>
    </source>
</reference>
<evidence type="ECO:0000259" key="3">
    <source>
        <dbReference type="Pfam" id="PF14295"/>
    </source>
</evidence>
<evidence type="ECO:0000313" key="5">
    <source>
        <dbReference type="Proteomes" id="UP000235023"/>
    </source>
</evidence>
<keyword evidence="5" id="KW-1185">Reference proteome</keyword>